<dbReference type="AlphaFoldDB" id="A0A8R1U1S6"/>
<name>A0A8R1U1S6_ONCVO</name>
<keyword evidence="2" id="KW-1185">Reference proteome</keyword>
<reference evidence="2" key="1">
    <citation type="submission" date="2013-10" db="EMBL/GenBank/DDBJ databases">
        <title>Genome sequencing of Onchocerca volvulus.</title>
        <authorList>
            <person name="Cotton J."/>
            <person name="Tsai J."/>
            <person name="Stanley E."/>
            <person name="Tracey A."/>
            <person name="Holroyd N."/>
            <person name="Lustigman S."/>
            <person name="Berriman M."/>
        </authorList>
    </citation>
    <scope>NUCLEOTIDE SEQUENCE</scope>
</reference>
<sequence length="78" mass="8806">MGGDGPKAICQPILVVNLNLRSLQLRNCHCLYYPAIGVYYYSLDILSIGEIFCPLARQSFIPSLILRLNYVSQNPLVY</sequence>
<dbReference type="EMBL" id="CMVM020000258">
    <property type="status" value="NOT_ANNOTATED_CDS"/>
    <property type="molecule type" value="Genomic_DNA"/>
</dbReference>
<dbReference type="EnsemblMetazoa" id="OVOC9239.1">
    <property type="protein sequence ID" value="OVOC9239.1"/>
    <property type="gene ID" value="WBGene00246048"/>
</dbReference>
<organism evidence="1 2">
    <name type="scientific">Onchocerca volvulus</name>
    <dbReference type="NCBI Taxonomy" id="6282"/>
    <lineage>
        <taxon>Eukaryota</taxon>
        <taxon>Metazoa</taxon>
        <taxon>Ecdysozoa</taxon>
        <taxon>Nematoda</taxon>
        <taxon>Chromadorea</taxon>
        <taxon>Rhabditida</taxon>
        <taxon>Spirurina</taxon>
        <taxon>Spiruromorpha</taxon>
        <taxon>Filarioidea</taxon>
        <taxon>Onchocercidae</taxon>
        <taxon>Onchocerca</taxon>
    </lineage>
</organism>
<evidence type="ECO:0000313" key="1">
    <source>
        <dbReference type="EnsemblMetazoa" id="OVOC9239.1"/>
    </source>
</evidence>
<protein>
    <submittedName>
        <fullName evidence="1">Uncharacterized protein</fullName>
    </submittedName>
</protein>
<evidence type="ECO:0000313" key="2">
    <source>
        <dbReference type="Proteomes" id="UP000024404"/>
    </source>
</evidence>
<proteinExistence type="predicted"/>
<accession>A0A8R1U1S6</accession>
<dbReference type="Proteomes" id="UP000024404">
    <property type="component" value="Unassembled WGS sequence"/>
</dbReference>
<reference evidence="1" key="2">
    <citation type="submission" date="2022-06" db="UniProtKB">
        <authorList>
            <consortium name="EnsemblMetazoa"/>
        </authorList>
    </citation>
    <scope>IDENTIFICATION</scope>
</reference>